<evidence type="ECO:0000313" key="18">
    <source>
        <dbReference type="EMBL" id="GHO58798.1"/>
    </source>
</evidence>
<evidence type="ECO:0000256" key="17">
    <source>
        <dbReference type="ARBA" id="ARBA00030571"/>
    </source>
</evidence>
<dbReference type="CDD" id="cd00544">
    <property type="entry name" value="CobU"/>
    <property type="match status" value="1"/>
</dbReference>
<dbReference type="InterPro" id="IPR003203">
    <property type="entry name" value="CobU/CobP"/>
</dbReference>
<dbReference type="SUPFAM" id="SSF52540">
    <property type="entry name" value="P-loop containing nucleoside triphosphate hydrolases"/>
    <property type="match status" value="1"/>
</dbReference>
<organism evidence="18 19">
    <name type="scientific">Ktedonobacter robiniae</name>
    <dbReference type="NCBI Taxonomy" id="2778365"/>
    <lineage>
        <taxon>Bacteria</taxon>
        <taxon>Bacillati</taxon>
        <taxon>Chloroflexota</taxon>
        <taxon>Ktedonobacteria</taxon>
        <taxon>Ktedonobacterales</taxon>
        <taxon>Ktedonobacteraceae</taxon>
        <taxon>Ktedonobacter</taxon>
    </lineage>
</organism>
<keyword evidence="15" id="KW-0342">GTP-binding</keyword>
<evidence type="ECO:0000256" key="8">
    <source>
        <dbReference type="ARBA" id="ARBA00012016"/>
    </source>
</evidence>
<evidence type="ECO:0000256" key="11">
    <source>
        <dbReference type="ARBA" id="ARBA00022679"/>
    </source>
</evidence>
<evidence type="ECO:0000256" key="3">
    <source>
        <dbReference type="ARBA" id="ARBA00001522"/>
    </source>
</evidence>
<comment type="function">
    <text evidence="4">Catalyzes ATP-dependent phosphorylation of adenosylcobinamide and addition of GMP to adenosylcobinamide phosphate.</text>
</comment>
<evidence type="ECO:0000256" key="15">
    <source>
        <dbReference type="ARBA" id="ARBA00023134"/>
    </source>
</evidence>
<evidence type="ECO:0000256" key="2">
    <source>
        <dbReference type="ARBA" id="ARBA00000711"/>
    </source>
</evidence>
<reference evidence="18 19" key="1">
    <citation type="journal article" date="2021" name="Int. J. Syst. Evol. Microbiol.">
        <title>Reticulibacter mediterranei gen. nov., sp. nov., within the new family Reticulibacteraceae fam. nov., and Ktedonospora formicarum gen. nov., sp. nov., Ktedonobacter robiniae sp. nov., Dictyobacter formicarum sp. nov. and Dictyobacter arantiisoli sp. nov., belonging to the class Ktedonobacteria.</title>
        <authorList>
            <person name="Yabe S."/>
            <person name="Zheng Y."/>
            <person name="Wang C.M."/>
            <person name="Sakai Y."/>
            <person name="Abe K."/>
            <person name="Yokota A."/>
            <person name="Donadio S."/>
            <person name="Cavaletti L."/>
            <person name="Monciardini P."/>
        </authorList>
    </citation>
    <scope>NUCLEOTIDE SEQUENCE [LARGE SCALE GENOMIC DNA]</scope>
    <source>
        <strain evidence="18 19">SOSP1-30</strain>
    </source>
</reference>
<evidence type="ECO:0000256" key="14">
    <source>
        <dbReference type="ARBA" id="ARBA00022840"/>
    </source>
</evidence>
<dbReference type="EC" id="2.7.7.62" evidence="9"/>
<comment type="catalytic activity">
    <reaction evidence="1">
        <text>adenosylcob(III)inamide + ATP = adenosylcob(III)inamide phosphate + ADP + H(+)</text>
        <dbReference type="Rhea" id="RHEA:15769"/>
        <dbReference type="ChEBI" id="CHEBI:2480"/>
        <dbReference type="ChEBI" id="CHEBI:15378"/>
        <dbReference type="ChEBI" id="CHEBI:30616"/>
        <dbReference type="ChEBI" id="CHEBI:58502"/>
        <dbReference type="ChEBI" id="CHEBI:456216"/>
        <dbReference type="EC" id="2.7.1.156"/>
    </reaction>
</comment>
<evidence type="ECO:0000256" key="13">
    <source>
        <dbReference type="ARBA" id="ARBA00022777"/>
    </source>
</evidence>
<evidence type="ECO:0000256" key="5">
    <source>
        <dbReference type="ARBA" id="ARBA00004692"/>
    </source>
</evidence>
<comment type="similarity">
    <text evidence="7">Belongs to the CobU/CobP family.</text>
</comment>
<sequence>MSRGEKRPRLVLVLGGARSGKSTFAERMAEASGREVAFIATAMASDEEMRERIARHRADRPKQWVTIEEPLDLARAVREGAQVADVLVLDCMTLWLSNWLFHESGVACEGEIAQPGALFDQELLDEVERLLEAVRELPSGKTLLVVSNEVGLGLVPDTPLGRVYRDGLGRVNQRLAEAAERVYLLVAGLPVELKHLRAMPPWW</sequence>
<comment type="pathway">
    <text evidence="6">Cofactor biosynthesis; adenosylcobalamin biosynthesis; adenosylcobalamin from cob(II)yrinate a,c-diamide: step 5/7.</text>
</comment>
<comment type="caution">
    <text evidence="18">The sequence shown here is derived from an EMBL/GenBank/DDBJ whole genome shotgun (WGS) entry which is preliminary data.</text>
</comment>
<comment type="catalytic activity">
    <reaction evidence="2">
        <text>adenosylcob(III)inamide phosphate + GTP + H(+) = adenosylcob(III)inamide-GDP + diphosphate</text>
        <dbReference type="Rhea" id="RHEA:22712"/>
        <dbReference type="ChEBI" id="CHEBI:15378"/>
        <dbReference type="ChEBI" id="CHEBI:33019"/>
        <dbReference type="ChEBI" id="CHEBI:37565"/>
        <dbReference type="ChEBI" id="CHEBI:58502"/>
        <dbReference type="ChEBI" id="CHEBI:60487"/>
        <dbReference type="EC" id="2.7.7.62"/>
    </reaction>
</comment>
<evidence type="ECO:0000256" key="4">
    <source>
        <dbReference type="ARBA" id="ARBA00003889"/>
    </source>
</evidence>
<accession>A0ABQ3V1E5</accession>
<evidence type="ECO:0000256" key="7">
    <source>
        <dbReference type="ARBA" id="ARBA00007490"/>
    </source>
</evidence>
<evidence type="ECO:0000256" key="16">
    <source>
        <dbReference type="ARBA" id="ARBA00029570"/>
    </source>
</evidence>
<evidence type="ECO:0000256" key="1">
    <source>
        <dbReference type="ARBA" id="ARBA00000312"/>
    </source>
</evidence>
<evidence type="ECO:0000256" key="12">
    <source>
        <dbReference type="ARBA" id="ARBA00022741"/>
    </source>
</evidence>
<keyword evidence="10" id="KW-0169">Cobalamin biosynthesis</keyword>
<comment type="catalytic activity">
    <reaction evidence="3">
        <text>adenosylcob(III)inamide + GTP = adenosylcob(III)inamide phosphate + GDP + H(+)</text>
        <dbReference type="Rhea" id="RHEA:15765"/>
        <dbReference type="ChEBI" id="CHEBI:2480"/>
        <dbReference type="ChEBI" id="CHEBI:15378"/>
        <dbReference type="ChEBI" id="CHEBI:37565"/>
        <dbReference type="ChEBI" id="CHEBI:58189"/>
        <dbReference type="ChEBI" id="CHEBI:58502"/>
        <dbReference type="EC" id="2.7.1.156"/>
    </reaction>
</comment>
<keyword evidence="11" id="KW-0808">Transferase</keyword>
<dbReference type="EC" id="2.7.1.156" evidence="8"/>
<name>A0ABQ3V1E5_9CHLR</name>
<keyword evidence="12" id="KW-0547">Nucleotide-binding</keyword>
<dbReference type="Gene3D" id="3.40.50.300">
    <property type="entry name" value="P-loop containing nucleotide triphosphate hydrolases"/>
    <property type="match status" value="1"/>
</dbReference>
<dbReference type="Pfam" id="PF02283">
    <property type="entry name" value="CobU"/>
    <property type="match status" value="1"/>
</dbReference>
<gene>
    <name evidence="18" type="ORF">KSB_72730</name>
</gene>
<dbReference type="InterPro" id="IPR027417">
    <property type="entry name" value="P-loop_NTPase"/>
</dbReference>
<keyword evidence="14" id="KW-0067">ATP-binding</keyword>
<protein>
    <recommendedName>
        <fullName evidence="16">Adenosylcobinamide kinase</fullName>
        <ecNumber evidence="8">2.7.1.156</ecNumber>
        <ecNumber evidence="9">2.7.7.62</ecNumber>
    </recommendedName>
    <alternativeName>
        <fullName evidence="17">Adenosylcobinamide-phosphate guanylyltransferase</fullName>
    </alternativeName>
</protein>
<dbReference type="PIRSF" id="PIRSF006135">
    <property type="entry name" value="CobU"/>
    <property type="match status" value="1"/>
</dbReference>
<keyword evidence="19" id="KW-1185">Reference proteome</keyword>
<dbReference type="EMBL" id="BNJG01000003">
    <property type="protein sequence ID" value="GHO58798.1"/>
    <property type="molecule type" value="Genomic_DNA"/>
</dbReference>
<dbReference type="PANTHER" id="PTHR34848">
    <property type="match status" value="1"/>
</dbReference>
<comment type="pathway">
    <text evidence="5">Cofactor biosynthesis; adenosylcobalamin biosynthesis; adenosylcobalamin from cob(II)yrinate a,c-diamide: step 6/7.</text>
</comment>
<proteinExistence type="inferred from homology"/>
<dbReference type="Proteomes" id="UP000654345">
    <property type="component" value="Unassembled WGS sequence"/>
</dbReference>
<dbReference type="NCBIfam" id="NF004469">
    <property type="entry name" value="PRK05800.1"/>
    <property type="match status" value="1"/>
</dbReference>
<evidence type="ECO:0000313" key="19">
    <source>
        <dbReference type="Proteomes" id="UP000654345"/>
    </source>
</evidence>
<evidence type="ECO:0000256" key="9">
    <source>
        <dbReference type="ARBA" id="ARBA00012523"/>
    </source>
</evidence>
<dbReference type="GO" id="GO:0016301">
    <property type="term" value="F:kinase activity"/>
    <property type="evidence" value="ECO:0007669"/>
    <property type="project" value="UniProtKB-KW"/>
</dbReference>
<evidence type="ECO:0000256" key="10">
    <source>
        <dbReference type="ARBA" id="ARBA00022573"/>
    </source>
</evidence>
<dbReference type="RefSeq" id="WP_201375046.1">
    <property type="nucleotide sequence ID" value="NZ_BNJG01000003.1"/>
</dbReference>
<dbReference type="PANTHER" id="PTHR34848:SF1">
    <property type="entry name" value="BIFUNCTIONAL ADENOSYLCOBALAMIN BIOSYNTHESIS PROTEIN COBU"/>
    <property type="match status" value="1"/>
</dbReference>
<evidence type="ECO:0000256" key="6">
    <source>
        <dbReference type="ARBA" id="ARBA00005159"/>
    </source>
</evidence>
<keyword evidence="13 18" id="KW-0418">Kinase</keyword>